<dbReference type="GO" id="GO:0008483">
    <property type="term" value="F:transaminase activity"/>
    <property type="evidence" value="ECO:0007669"/>
    <property type="project" value="UniProtKB-KW"/>
</dbReference>
<keyword evidence="7" id="KW-0808">Transferase</keyword>
<evidence type="ECO:0000256" key="3">
    <source>
        <dbReference type="ARBA" id="ARBA00007970"/>
    </source>
</evidence>
<comment type="similarity">
    <text evidence="3">Belongs to the class-II pyridoxal-phosphate-dependent aminotransferase family. Histidinol-phosphate aminotransferase subfamily.</text>
</comment>
<feature type="region of interest" description="Disordered" evidence="12">
    <location>
        <begin position="343"/>
        <end position="362"/>
    </location>
</feature>
<sequence length="362" mass="38384">MDLLRLHCNESPYGPPIPAVAAAVDELNTSGASYPDSECADLRKHIARHVGTSYDTVAVGNGTDELLFLMTLTCAGPGGNVLVTDSTFPGYVNSAAAVGAVVHTVPMVDNRISASAVIAAMGPDIKVVYICNPHNPTGTLLPPADVERIVNAAAEAGAIPVLDEAYMEFVSSEGEYGIDAVKAGRRVVVLRTFSKAWGMASLRIGYAVAHPEIIGRLERGRRALPFGVNRLAQSAAAAALGSEGFIERVRHRTSEARERLYRGLEAAGIEYVPSVTNFVLVHVAYDSSVVAQRLADDHGVVVRDLEQFGMPGYLRVTLGTGQQVDRFCSALVSVLSPLPEEIRRDPVNDPSDVAVPAAEPAS</sequence>
<dbReference type="Pfam" id="PF00155">
    <property type="entry name" value="Aminotran_1_2"/>
    <property type="match status" value="1"/>
</dbReference>
<evidence type="ECO:0000256" key="7">
    <source>
        <dbReference type="ARBA" id="ARBA00022679"/>
    </source>
</evidence>
<dbReference type="PROSITE" id="PS00599">
    <property type="entry name" value="AA_TRANSFER_CLASS_2"/>
    <property type="match status" value="1"/>
</dbReference>
<organism evidence="14 15">
    <name type="scientific">Streptomyces prasinus</name>
    <dbReference type="NCBI Taxonomy" id="67345"/>
    <lineage>
        <taxon>Bacteria</taxon>
        <taxon>Bacillati</taxon>
        <taxon>Actinomycetota</taxon>
        <taxon>Actinomycetes</taxon>
        <taxon>Kitasatosporales</taxon>
        <taxon>Streptomycetaceae</taxon>
        <taxon>Streptomyces</taxon>
    </lineage>
</organism>
<dbReference type="GeneID" id="95533784"/>
<dbReference type="Gene3D" id="3.90.1150.10">
    <property type="entry name" value="Aspartate Aminotransferase, domain 1"/>
    <property type="match status" value="1"/>
</dbReference>
<dbReference type="InterPro" id="IPR015421">
    <property type="entry name" value="PyrdxlP-dep_Trfase_major"/>
</dbReference>
<evidence type="ECO:0000256" key="1">
    <source>
        <dbReference type="ARBA" id="ARBA00001933"/>
    </source>
</evidence>
<evidence type="ECO:0000256" key="8">
    <source>
        <dbReference type="ARBA" id="ARBA00022898"/>
    </source>
</evidence>
<evidence type="ECO:0000313" key="14">
    <source>
        <dbReference type="EMBL" id="QEV04999.1"/>
    </source>
</evidence>
<proteinExistence type="inferred from homology"/>
<evidence type="ECO:0000259" key="13">
    <source>
        <dbReference type="Pfam" id="PF00155"/>
    </source>
</evidence>
<accession>A0ABX6ARA9</accession>
<dbReference type="SUPFAM" id="SSF53383">
    <property type="entry name" value="PLP-dependent transferases"/>
    <property type="match status" value="1"/>
</dbReference>
<evidence type="ECO:0000256" key="9">
    <source>
        <dbReference type="ARBA" id="ARBA00023102"/>
    </source>
</evidence>
<evidence type="ECO:0000256" key="4">
    <source>
        <dbReference type="ARBA" id="ARBA00012748"/>
    </source>
</evidence>
<dbReference type="EMBL" id="CP023697">
    <property type="protein sequence ID" value="QEV04999.1"/>
    <property type="molecule type" value="Genomic_DNA"/>
</dbReference>
<keyword evidence="9" id="KW-0368">Histidine biosynthesis</keyword>
<keyword evidence="15" id="KW-1185">Reference proteome</keyword>
<evidence type="ECO:0000256" key="2">
    <source>
        <dbReference type="ARBA" id="ARBA00005011"/>
    </source>
</evidence>
<feature type="domain" description="Aminotransferase class I/classII large" evidence="13">
    <location>
        <begin position="3"/>
        <end position="331"/>
    </location>
</feature>
<keyword evidence="8 11" id="KW-0663">Pyridoxal phosphate</keyword>
<evidence type="ECO:0000256" key="10">
    <source>
        <dbReference type="ARBA" id="ARBA00047481"/>
    </source>
</evidence>
<keyword evidence="5 14" id="KW-0032">Aminotransferase</keyword>
<dbReference type="InterPro" id="IPR015422">
    <property type="entry name" value="PyrdxlP-dep_Trfase_small"/>
</dbReference>
<dbReference type="InterPro" id="IPR004839">
    <property type="entry name" value="Aminotransferase_I/II_large"/>
</dbReference>
<name>A0ABX6ARA9_9ACTN</name>
<dbReference type="PANTHER" id="PTHR43643:SF6">
    <property type="entry name" value="HISTIDINOL-PHOSPHATE AMINOTRANSFERASE"/>
    <property type="match status" value="1"/>
</dbReference>
<keyword evidence="6" id="KW-0028">Amino-acid biosynthesis</keyword>
<dbReference type="InterPro" id="IPR050106">
    <property type="entry name" value="HistidinolP_aminotransfase"/>
</dbReference>
<comment type="catalytic activity">
    <reaction evidence="10">
        <text>L-histidinol phosphate + 2-oxoglutarate = 3-(imidazol-4-yl)-2-oxopropyl phosphate + L-glutamate</text>
        <dbReference type="Rhea" id="RHEA:23744"/>
        <dbReference type="ChEBI" id="CHEBI:16810"/>
        <dbReference type="ChEBI" id="CHEBI:29985"/>
        <dbReference type="ChEBI" id="CHEBI:57766"/>
        <dbReference type="ChEBI" id="CHEBI:57980"/>
        <dbReference type="EC" id="2.6.1.9"/>
    </reaction>
</comment>
<evidence type="ECO:0000256" key="11">
    <source>
        <dbReference type="RuleBase" id="RU003693"/>
    </source>
</evidence>
<evidence type="ECO:0000256" key="5">
    <source>
        <dbReference type="ARBA" id="ARBA00022576"/>
    </source>
</evidence>
<gene>
    <name evidence="14" type="ORF">CP972_04260</name>
</gene>
<dbReference type="EC" id="2.6.1.9" evidence="4"/>
<comment type="pathway">
    <text evidence="2">Amino-acid biosynthesis; L-histidine biosynthesis; L-histidine from 5-phospho-alpha-D-ribose 1-diphosphate: step 7/9.</text>
</comment>
<comment type="cofactor">
    <cofactor evidence="1 11">
        <name>pyridoxal 5'-phosphate</name>
        <dbReference type="ChEBI" id="CHEBI:597326"/>
    </cofactor>
</comment>
<dbReference type="PANTHER" id="PTHR43643">
    <property type="entry name" value="HISTIDINOL-PHOSPHATE AMINOTRANSFERASE 2"/>
    <property type="match status" value="1"/>
</dbReference>
<dbReference type="RefSeq" id="WP_079060765.1">
    <property type="nucleotide sequence ID" value="NZ_CP023697.1"/>
</dbReference>
<evidence type="ECO:0000256" key="12">
    <source>
        <dbReference type="SAM" id="MobiDB-lite"/>
    </source>
</evidence>
<dbReference type="Proteomes" id="UP000326041">
    <property type="component" value="Chromosome"/>
</dbReference>
<evidence type="ECO:0000313" key="15">
    <source>
        <dbReference type="Proteomes" id="UP000326041"/>
    </source>
</evidence>
<reference evidence="14 15" key="1">
    <citation type="submission" date="2017-09" db="EMBL/GenBank/DDBJ databases">
        <authorList>
            <person name="Lee N."/>
            <person name="Cho B.-K."/>
        </authorList>
    </citation>
    <scope>NUCLEOTIDE SEQUENCE [LARGE SCALE GENOMIC DNA]</scope>
    <source>
        <strain evidence="14 15">ATCC 13879</strain>
    </source>
</reference>
<dbReference type="CDD" id="cd00609">
    <property type="entry name" value="AAT_like"/>
    <property type="match status" value="1"/>
</dbReference>
<evidence type="ECO:0000256" key="6">
    <source>
        <dbReference type="ARBA" id="ARBA00022605"/>
    </source>
</evidence>
<dbReference type="Gene3D" id="3.40.640.10">
    <property type="entry name" value="Type I PLP-dependent aspartate aminotransferase-like (Major domain)"/>
    <property type="match status" value="1"/>
</dbReference>
<dbReference type="InterPro" id="IPR015424">
    <property type="entry name" value="PyrdxlP-dep_Trfase"/>
</dbReference>
<dbReference type="InterPro" id="IPR001917">
    <property type="entry name" value="Aminotrans_II_pyridoxalP_BS"/>
</dbReference>
<protein>
    <recommendedName>
        <fullName evidence="4">histidinol-phosphate transaminase</fullName>
        <ecNumber evidence="4">2.6.1.9</ecNumber>
    </recommendedName>
</protein>